<dbReference type="Gene3D" id="3.80.10.10">
    <property type="entry name" value="Ribonuclease Inhibitor"/>
    <property type="match status" value="3"/>
</dbReference>
<evidence type="ECO:0000313" key="6">
    <source>
        <dbReference type="Proteomes" id="UP000326939"/>
    </source>
</evidence>
<dbReference type="InterPro" id="IPR035897">
    <property type="entry name" value="Toll_tir_struct_dom_sf"/>
</dbReference>
<feature type="region of interest" description="Disordered" evidence="3">
    <location>
        <begin position="587"/>
        <end position="703"/>
    </location>
</feature>
<feature type="compositionally biased region" description="Polar residues" evidence="3">
    <location>
        <begin position="509"/>
        <end position="535"/>
    </location>
</feature>
<dbReference type="Pfam" id="PF23598">
    <property type="entry name" value="LRR_14"/>
    <property type="match status" value="1"/>
</dbReference>
<gene>
    <name evidence="5" type="ORF">DKX38_019914</name>
</gene>
<dbReference type="SMART" id="SM00255">
    <property type="entry name" value="TIR"/>
    <property type="match status" value="2"/>
</dbReference>
<protein>
    <recommendedName>
        <fullName evidence="4">TIR domain-containing protein</fullName>
    </recommendedName>
</protein>
<keyword evidence="6" id="KW-1185">Reference proteome</keyword>
<dbReference type="PANTHER" id="PTHR11017">
    <property type="entry name" value="LEUCINE-RICH REPEAT-CONTAINING PROTEIN"/>
    <property type="match status" value="1"/>
</dbReference>
<dbReference type="InterPro" id="IPR001611">
    <property type="entry name" value="Leu-rich_rpt"/>
</dbReference>
<dbReference type="InterPro" id="IPR027417">
    <property type="entry name" value="P-loop_NTPase"/>
</dbReference>
<feature type="domain" description="TIR" evidence="4">
    <location>
        <begin position="1240"/>
        <end position="1372"/>
    </location>
</feature>
<evidence type="ECO:0000259" key="4">
    <source>
        <dbReference type="PROSITE" id="PS50104"/>
    </source>
</evidence>
<dbReference type="PRINTS" id="PR00364">
    <property type="entry name" value="DISEASERSIST"/>
</dbReference>
<dbReference type="InterPro" id="IPR000157">
    <property type="entry name" value="TIR_dom"/>
</dbReference>
<feature type="compositionally biased region" description="Polar residues" evidence="3">
    <location>
        <begin position="637"/>
        <end position="647"/>
    </location>
</feature>
<dbReference type="InterPro" id="IPR032675">
    <property type="entry name" value="LRR_dom_sf"/>
</dbReference>
<dbReference type="PROSITE" id="PS51450">
    <property type="entry name" value="LRR"/>
    <property type="match status" value="1"/>
</dbReference>
<feature type="compositionally biased region" description="Low complexity" evidence="3">
    <location>
        <begin position="669"/>
        <end position="679"/>
    </location>
</feature>
<dbReference type="GO" id="GO:0007165">
    <property type="term" value="P:signal transduction"/>
    <property type="evidence" value="ECO:0007669"/>
    <property type="project" value="InterPro"/>
</dbReference>
<evidence type="ECO:0000256" key="2">
    <source>
        <dbReference type="ARBA" id="ARBA00023027"/>
    </source>
</evidence>
<organism evidence="5 6">
    <name type="scientific">Salix brachista</name>
    <dbReference type="NCBI Taxonomy" id="2182728"/>
    <lineage>
        <taxon>Eukaryota</taxon>
        <taxon>Viridiplantae</taxon>
        <taxon>Streptophyta</taxon>
        <taxon>Embryophyta</taxon>
        <taxon>Tracheophyta</taxon>
        <taxon>Spermatophyta</taxon>
        <taxon>Magnoliopsida</taxon>
        <taxon>eudicotyledons</taxon>
        <taxon>Gunneridae</taxon>
        <taxon>Pentapetalae</taxon>
        <taxon>rosids</taxon>
        <taxon>fabids</taxon>
        <taxon>Malpighiales</taxon>
        <taxon>Salicaceae</taxon>
        <taxon>Saliceae</taxon>
        <taxon>Salix</taxon>
    </lineage>
</organism>
<dbReference type="EMBL" id="VDCV01000013">
    <property type="protein sequence ID" value="KAB5529833.1"/>
    <property type="molecule type" value="Genomic_DNA"/>
</dbReference>
<accession>A0A5N5KHI7</accession>
<dbReference type="InterPro" id="IPR044974">
    <property type="entry name" value="Disease_R_plants"/>
</dbReference>
<dbReference type="Proteomes" id="UP000326939">
    <property type="component" value="Chromosome 13"/>
</dbReference>
<dbReference type="Gene3D" id="3.40.50.10140">
    <property type="entry name" value="Toll/interleukin-1 receptor homology (TIR) domain"/>
    <property type="match status" value="2"/>
</dbReference>
<dbReference type="InterPro" id="IPR055414">
    <property type="entry name" value="LRR_R13L4/SHOC2-like"/>
</dbReference>
<comment type="caution">
    <text evidence="5">The sequence shown here is derived from an EMBL/GenBank/DDBJ whole genome shotgun (WGS) entry which is preliminary data.</text>
</comment>
<feature type="compositionally biased region" description="Polar residues" evidence="3">
    <location>
        <begin position="594"/>
        <end position="629"/>
    </location>
</feature>
<dbReference type="Pfam" id="PF01582">
    <property type="entry name" value="TIR"/>
    <property type="match status" value="2"/>
</dbReference>
<dbReference type="SUPFAM" id="SSF52058">
    <property type="entry name" value="L domain-like"/>
    <property type="match status" value="2"/>
</dbReference>
<dbReference type="Gene3D" id="3.40.50.300">
    <property type="entry name" value="P-loop containing nucleotide triphosphate hydrolases"/>
    <property type="match status" value="1"/>
</dbReference>
<dbReference type="PANTHER" id="PTHR11017:SF559">
    <property type="entry name" value="DISEASE RESISTANCE PROTEIN CHL1"/>
    <property type="match status" value="1"/>
</dbReference>
<dbReference type="SUPFAM" id="SSF52540">
    <property type="entry name" value="P-loop containing nucleoside triphosphate hydrolases"/>
    <property type="match status" value="1"/>
</dbReference>
<reference evidence="6" key="1">
    <citation type="journal article" date="2019" name="Gigascience">
        <title>De novo genome assembly of the endangered Acer yangbiense, a plant species with extremely small populations endemic to Yunnan Province, China.</title>
        <authorList>
            <person name="Yang J."/>
            <person name="Wariss H.M."/>
            <person name="Tao L."/>
            <person name="Zhang R."/>
            <person name="Yun Q."/>
            <person name="Hollingsworth P."/>
            <person name="Dao Z."/>
            <person name="Luo G."/>
            <person name="Guo H."/>
            <person name="Ma Y."/>
            <person name="Sun W."/>
        </authorList>
    </citation>
    <scope>NUCLEOTIDE SEQUENCE [LARGE SCALE GENOMIC DNA]</scope>
    <source>
        <strain evidence="6">cv. br00</strain>
    </source>
</reference>
<feature type="compositionally biased region" description="Polar residues" evidence="3">
    <location>
        <begin position="659"/>
        <end position="668"/>
    </location>
</feature>
<dbReference type="FunFam" id="3.40.50.10140:FF:000007">
    <property type="entry name" value="Disease resistance protein (TIR-NBS-LRR class)"/>
    <property type="match status" value="1"/>
</dbReference>
<feature type="region of interest" description="Disordered" evidence="3">
    <location>
        <begin position="485"/>
        <end position="536"/>
    </location>
</feature>
<evidence type="ECO:0000256" key="1">
    <source>
        <dbReference type="ARBA" id="ARBA00022737"/>
    </source>
</evidence>
<keyword evidence="2" id="KW-0520">NAD</keyword>
<evidence type="ECO:0000256" key="3">
    <source>
        <dbReference type="SAM" id="MobiDB-lite"/>
    </source>
</evidence>
<proteinExistence type="predicted"/>
<name>A0A5N5KHI7_9ROSI</name>
<dbReference type="PROSITE" id="PS50104">
    <property type="entry name" value="TIR"/>
    <property type="match status" value="2"/>
</dbReference>
<dbReference type="SUPFAM" id="SSF52200">
    <property type="entry name" value="Toll/Interleukin receptor TIR domain"/>
    <property type="match status" value="2"/>
</dbReference>
<dbReference type="GO" id="GO:0006952">
    <property type="term" value="P:defense response"/>
    <property type="evidence" value="ECO:0007669"/>
    <property type="project" value="InterPro"/>
</dbReference>
<evidence type="ECO:0000313" key="5">
    <source>
        <dbReference type="EMBL" id="KAB5529833.1"/>
    </source>
</evidence>
<feature type="domain" description="TIR" evidence="4">
    <location>
        <begin position="204"/>
        <end position="370"/>
    </location>
</feature>
<sequence length="1388" mass="155671">MQEINGEGAVPEDIGFLSSLRSLNLSKNNFVSLPKSINQLSRLEKLALKDCVMLESLPKGSLPRPGFGIAIPGNDVLDWLLIKVRNLQLGCKYLVMTGWGLLHVLHSVHMVKVLSFVNSKSMEKRAIPRRYLKERKNEAFNNLELSFHSYERGVKVKNCGVRLVNSPSTTSWQSPTGNLIVARKEAASTSTPKGTSSSYSPPQWIYDVLLSLRGEDTWKNFTGHLYSNLVQGGINVYMDDRELERGKTIKPALWQAIEESRFSIIVFSRNYASSPWCLDELVKIVQCMKEMGHTALPVFYDVDPSEVANQTGDYKKAFIEHQEEFSENPDMVQSWSDCLSTVANLSGWDVRNREESQSIKKISEWIQCKLSFTLPTIGKNLVGIDSRLKVLNDSVDEKENDILFIGIGGMGGIGKTTVARVMYDRIHWEFEGSCFLANVREDFAEKDGLSRLQEQLLSEITMELPTARDSSRRINLIKRRKDCNKEKPGITAPNPTTLMDNPLEIDCADSTNTSSNQPLNNSADSSSRLFNTSNSKRPDLKCNHCHNIGHSIGRCWILHPELKPSFEKEKKTQRDYEYKAHIVAAHSTDLFPGNTPTDVNSPSDDRSPASNIPTSSDDMSPANHPSSDDMSPASHPSPDNISSSQNRDVVPLTLHIDDSTNSNDNPPITTTGMTSDSTTVEPLIMNSEGDSPQPRRNPSRLRVPPTKLRDYATYAAKHPISKTLTYQNLSANHSAFLTAISRPEYLSNELRFLEWHAYPSKSLPACFQPDELVELYMSCSSIEQLWYERKAGYLVVEVADLDSSKTCLSVNLKIINLSNSLYLTNTPDFTGIPNLESLILEGCASLSEVHPSFGRHKKLQFVNLVNCISLRALPSNLEMESLKACTLNGCSKLDKFPDIVGNMDCLKELCLDGTAIAELPSSFNRLAGLVLLNMSSCKNLESIPSSISGLKSLKKLDVSDCSELKNIPENLGKVESLEEFDASGTSIRQPPMSFFLLKNLKVLSFNGCKRLAVNLTDQVLPSLSGLCSLEELDLWACNLGEGALSRLEKLALKDCMMLESLPEVPLQVQKVKLDGCLGLREIPNPIKLSSMKRSEFKCLNCWELYKHNGQNNMGLSMLEKYLQGSLPRPGFGIAVPGNDVPDWFNHQIDGKESYRSPMYIGCNTMQAVLDHLWLFYLSFDYLKDLKEQNNKAFSNLELSFHSYERGVKVKNCGVRLVNSPCTPSCHLIVASKEEASYNQWMHDVFCSIRGVHSSNNFTHLYTALVHKAIIYDSELEDLRSIESSLLGEIKESGLSVIIFARDYACSPWWFDELVKIVGFIKKMKTYTVFPVSTVSYNVEQSKVDERTESYMIVFDKDEEDFGENKEKVQRWMNILTEVIIPSSESSKR</sequence>
<keyword evidence="1" id="KW-0677">Repeat</keyword>